<sequence>MDKPFAKCITARFTIKDYMTLQHMAEDEGCSIAEVLRSLLHNYKRHTSLTQLLLRMEQRQKSDYFNTLCAVLNLSDEEIKKTKETLKLKGVKL</sequence>
<evidence type="ECO:0000313" key="2">
    <source>
        <dbReference type="Proteomes" id="UP000464524"/>
    </source>
</evidence>
<dbReference type="AlphaFoldDB" id="A0A857JPM0"/>
<organism evidence="1 2">
    <name type="scientific">Paraglaciecola mesophila</name>
    <dbReference type="NCBI Taxonomy" id="197222"/>
    <lineage>
        <taxon>Bacteria</taxon>
        <taxon>Pseudomonadati</taxon>
        <taxon>Pseudomonadota</taxon>
        <taxon>Gammaproteobacteria</taxon>
        <taxon>Alteromonadales</taxon>
        <taxon>Alteromonadaceae</taxon>
        <taxon>Paraglaciecola</taxon>
    </lineage>
</organism>
<gene>
    <name evidence="1" type="ORF">FX988_03155</name>
</gene>
<dbReference type="EMBL" id="CP047656">
    <property type="protein sequence ID" value="QHJ12897.1"/>
    <property type="molecule type" value="Genomic_DNA"/>
</dbReference>
<dbReference type="Proteomes" id="UP000464524">
    <property type="component" value="Chromosome"/>
</dbReference>
<proteinExistence type="predicted"/>
<evidence type="ECO:0008006" key="3">
    <source>
        <dbReference type="Google" id="ProtNLM"/>
    </source>
</evidence>
<evidence type="ECO:0000313" key="1">
    <source>
        <dbReference type="EMBL" id="QHJ12897.1"/>
    </source>
</evidence>
<dbReference type="KEGG" id="pmes:FX988_03155"/>
<accession>A0A857JPM0</accession>
<protein>
    <recommendedName>
        <fullName evidence="3">Ribbon-helix-helix protein CopG domain-containing protein</fullName>
    </recommendedName>
</protein>
<reference evidence="1 2" key="1">
    <citation type="submission" date="2019-12" db="EMBL/GenBank/DDBJ databases">
        <title>Genome sequencing and assembly of endphytes of Porphyra tenera.</title>
        <authorList>
            <person name="Park J.M."/>
            <person name="Shin R."/>
            <person name="Jo S.H."/>
        </authorList>
    </citation>
    <scope>NUCLEOTIDE SEQUENCE [LARGE SCALE GENOMIC DNA]</scope>
    <source>
        <strain evidence="1 2">GPM4</strain>
    </source>
</reference>
<keyword evidence="2" id="KW-1185">Reference proteome</keyword>
<dbReference type="RefSeq" id="WP_160181052.1">
    <property type="nucleotide sequence ID" value="NZ_CP047656.1"/>
</dbReference>
<name>A0A857JPM0_9ALTE</name>
<dbReference type="OrthoDB" id="6402826at2"/>